<name>A0A0V1LXL4_9BILA</name>
<protein>
    <submittedName>
        <fullName evidence="1">Uncharacterized protein</fullName>
    </submittedName>
</protein>
<evidence type="ECO:0000313" key="2">
    <source>
        <dbReference type="Proteomes" id="UP000054843"/>
    </source>
</evidence>
<dbReference type="AlphaFoldDB" id="A0A0V1LXL4"/>
<evidence type="ECO:0000313" key="1">
    <source>
        <dbReference type="EMBL" id="KRZ64129.1"/>
    </source>
</evidence>
<accession>A0A0V1LXL4</accession>
<gene>
    <name evidence="1" type="ORF">T10_9182</name>
</gene>
<dbReference type="EMBL" id="JYDO01001448">
    <property type="protein sequence ID" value="KRZ64129.1"/>
    <property type="molecule type" value="Genomic_DNA"/>
</dbReference>
<sequence length="52" mass="5512">MCAVSDFYANRGGATVNGICSICFNVQYRALSRLNANLCAIPICLLLSLGVT</sequence>
<dbReference type="Proteomes" id="UP000054843">
    <property type="component" value="Unassembled WGS sequence"/>
</dbReference>
<reference evidence="1 2" key="1">
    <citation type="submission" date="2015-01" db="EMBL/GenBank/DDBJ databases">
        <title>Evolution of Trichinella species and genotypes.</title>
        <authorList>
            <person name="Korhonen P.K."/>
            <person name="Edoardo P."/>
            <person name="Giuseppe L.R."/>
            <person name="Gasser R.B."/>
        </authorList>
    </citation>
    <scope>NUCLEOTIDE SEQUENCE [LARGE SCALE GENOMIC DNA]</scope>
    <source>
        <strain evidence="1">ISS1980</strain>
    </source>
</reference>
<comment type="caution">
    <text evidence="1">The sequence shown here is derived from an EMBL/GenBank/DDBJ whole genome shotgun (WGS) entry which is preliminary data.</text>
</comment>
<organism evidence="1 2">
    <name type="scientific">Trichinella papuae</name>
    <dbReference type="NCBI Taxonomy" id="268474"/>
    <lineage>
        <taxon>Eukaryota</taxon>
        <taxon>Metazoa</taxon>
        <taxon>Ecdysozoa</taxon>
        <taxon>Nematoda</taxon>
        <taxon>Enoplea</taxon>
        <taxon>Dorylaimia</taxon>
        <taxon>Trichinellida</taxon>
        <taxon>Trichinellidae</taxon>
        <taxon>Trichinella</taxon>
    </lineage>
</organism>
<proteinExistence type="predicted"/>
<keyword evidence="2" id="KW-1185">Reference proteome</keyword>